<proteinExistence type="predicted"/>
<gene>
    <name evidence="2" type="ORF">BWP39_05155</name>
</gene>
<evidence type="ECO:0000313" key="2">
    <source>
        <dbReference type="EMBL" id="PCE27899.1"/>
    </source>
</evidence>
<dbReference type="RefSeq" id="WP_096717516.1">
    <property type="nucleotide sequence ID" value="NZ_MTZV01000002.1"/>
</dbReference>
<dbReference type="EMBL" id="MTZV01000002">
    <property type="protein sequence ID" value="PCE27899.1"/>
    <property type="molecule type" value="Genomic_DNA"/>
</dbReference>
<organism evidence="2 3">
    <name type="scientific">Paraburkholderia acidicola</name>
    <dbReference type="NCBI Taxonomy" id="1912599"/>
    <lineage>
        <taxon>Bacteria</taxon>
        <taxon>Pseudomonadati</taxon>
        <taxon>Pseudomonadota</taxon>
        <taxon>Betaproteobacteria</taxon>
        <taxon>Burkholderiales</taxon>
        <taxon>Burkholderiaceae</taxon>
        <taxon>Paraburkholderia</taxon>
    </lineage>
</organism>
<protein>
    <submittedName>
        <fullName evidence="2">Flagellar biosynthesis sigma factor</fullName>
    </submittedName>
</protein>
<keyword evidence="2" id="KW-0282">Flagellum</keyword>
<keyword evidence="1" id="KW-0812">Transmembrane</keyword>
<keyword evidence="2" id="KW-0966">Cell projection</keyword>
<dbReference type="AlphaFoldDB" id="A0A2A4F6F0"/>
<reference evidence="2 3" key="1">
    <citation type="submission" date="2017-01" db="EMBL/GenBank/DDBJ databases">
        <title>Whole-Genome Shotgun Sequencing of Two beta-Proteobacterial Species in Search of the Bulgecin Biosynthetic Cluster.</title>
        <authorList>
            <person name="Horsman M.E."/>
            <person name="Marous D.R."/>
            <person name="Li R."/>
            <person name="Oliver R.A."/>
            <person name="Byun B."/>
            <person name="Emrich S.J."/>
            <person name="Boggess B."/>
            <person name="Townsend C.A."/>
            <person name="Mobashery S."/>
        </authorList>
    </citation>
    <scope>NUCLEOTIDE SEQUENCE [LARGE SCALE GENOMIC DNA]</scope>
    <source>
        <strain evidence="2 3">ATCC 31363</strain>
    </source>
</reference>
<feature type="transmembrane region" description="Helical" evidence="1">
    <location>
        <begin position="9"/>
        <end position="26"/>
    </location>
</feature>
<keyword evidence="1" id="KW-1133">Transmembrane helix</keyword>
<dbReference type="OrthoDB" id="6942177at2"/>
<accession>A0A2A4F6F0</accession>
<evidence type="ECO:0000313" key="3">
    <source>
        <dbReference type="Proteomes" id="UP000218022"/>
    </source>
</evidence>
<comment type="caution">
    <text evidence="2">The sequence shown here is derived from an EMBL/GenBank/DDBJ whole genome shotgun (WGS) entry which is preliminary data.</text>
</comment>
<dbReference type="Proteomes" id="UP000218022">
    <property type="component" value="Unassembled WGS sequence"/>
</dbReference>
<name>A0A2A4F6F0_9BURK</name>
<keyword evidence="1" id="KW-0472">Membrane</keyword>
<keyword evidence="2" id="KW-0969">Cilium</keyword>
<sequence>MPSQSIRRFAYLAYVLVGCAIAWGIYATTRPADEVALTLDEPYEQVRQQSRSTLPAADPEMFWGGFVTRPARLRFTDPRYGFVTPSAKFLYVGTNKYGKVESITLSPQIETLSLDDTMAVLTDLQNQLRRGGWRLIRVASNPAITDTPAMRASIRSRTDPITYWLADNKYQIILDVRRFINESRSNDERYLITLRLSGPPLMTDSPGS</sequence>
<evidence type="ECO:0000256" key="1">
    <source>
        <dbReference type="SAM" id="Phobius"/>
    </source>
</evidence>
<dbReference type="PROSITE" id="PS51257">
    <property type="entry name" value="PROKAR_LIPOPROTEIN"/>
    <property type="match status" value="1"/>
</dbReference>